<reference evidence="2 3" key="1">
    <citation type="journal article" date="2015" name="Genome Announc.">
        <title>Complete Genome Sequence of Methanosphaerula palustris E1-9CT, a Hydrogenotrophic Methanogen Isolated from a Minerotrophic Fen Peatland.</title>
        <authorList>
            <person name="Cadillo-Quiroz H."/>
            <person name="Browne P."/>
            <person name="Kyrpides N."/>
            <person name="Woyke T."/>
            <person name="Goodwin L."/>
            <person name="Detter C."/>
            <person name="Yavitt J.B."/>
            <person name="Zinder S.H."/>
        </authorList>
    </citation>
    <scope>NUCLEOTIDE SEQUENCE [LARGE SCALE GENOMIC DNA]</scope>
    <source>
        <strain evidence="3">ATCC BAA-1556 / DSM 19958 / E1-9c</strain>
    </source>
</reference>
<accession>B8GFF2</accession>
<dbReference type="eggNOG" id="arCOG00802">
    <property type="taxonomic scope" value="Archaea"/>
</dbReference>
<dbReference type="Pfam" id="PF12705">
    <property type="entry name" value="PDDEXK_1"/>
    <property type="match status" value="1"/>
</dbReference>
<dbReference type="AlphaFoldDB" id="B8GFF2"/>
<evidence type="ECO:0000313" key="3">
    <source>
        <dbReference type="Proteomes" id="UP000002457"/>
    </source>
</evidence>
<evidence type="ECO:0000259" key="1">
    <source>
        <dbReference type="Pfam" id="PF12705"/>
    </source>
</evidence>
<dbReference type="STRING" id="521011.Mpal_0629"/>
<dbReference type="GO" id="GO:0004386">
    <property type="term" value="F:helicase activity"/>
    <property type="evidence" value="ECO:0007669"/>
    <property type="project" value="UniProtKB-KW"/>
</dbReference>
<feature type="domain" description="PD-(D/E)XK endonuclease-like" evidence="1">
    <location>
        <begin position="14"/>
        <end position="84"/>
    </location>
</feature>
<protein>
    <submittedName>
        <fullName evidence="2">UvrD/REP helicase</fullName>
    </submittedName>
</protein>
<keyword evidence="2" id="KW-0067">ATP-binding</keyword>
<dbReference type="InterPro" id="IPR011335">
    <property type="entry name" value="Restrct_endonuc-II-like"/>
</dbReference>
<proteinExistence type="predicted"/>
<dbReference type="InterPro" id="IPR038726">
    <property type="entry name" value="PDDEXK_AddAB-type"/>
</dbReference>
<keyword evidence="3" id="KW-1185">Reference proteome</keyword>
<sequence>MMGGWRSFCEVLFVVTLASGKRVAGTIDRLCELADGLWAVIDYKSDPVTPAVYASKAEEDGLSLLVYCEAAGQLVGLEVAGWLYFTEMGDFER</sequence>
<dbReference type="HOGENOM" id="CLU_2392922_0_0_2"/>
<dbReference type="EMBL" id="CP001338">
    <property type="protein sequence ID" value="ACL16000.1"/>
    <property type="molecule type" value="Genomic_DNA"/>
</dbReference>
<organism evidence="2 3">
    <name type="scientific">Methanosphaerula palustris (strain ATCC BAA-1556 / DSM 19958 / E1-9c)</name>
    <dbReference type="NCBI Taxonomy" id="521011"/>
    <lineage>
        <taxon>Archaea</taxon>
        <taxon>Methanobacteriati</taxon>
        <taxon>Methanobacteriota</taxon>
        <taxon>Stenosarchaea group</taxon>
        <taxon>Methanomicrobia</taxon>
        <taxon>Methanomicrobiales</taxon>
        <taxon>Methanoregulaceae</taxon>
        <taxon>Methanosphaerula</taxon>
    </lineage>
</organism>
<dbReference type="SUPFAM" id="SSF52980">
    <property type="entry name" value="Restriction endonuclease-like"/>
    <property type="match status" value="1"/>
</dbReference>
<dbReference type="Gene3D" id="3.90.320.10">
    <property type="match status" value="1"/>
</dbReference>
<evidence type="ECO:0000313" key="2">
    <source>
        <dbReference type="EMBL" id="ACL16000.1"/>
    </source>
</evidence>
<name>B8GFF2_METPE</name>
<dbReference type="InterPro" id="IPR011604">
    <property type="entry name" value="PDDEXK-like_dom_sf"/>
</dbReference>
<keyword evidence="2" id="KW-0347">Helicase</keyword>
<keyword evidence="2" id="KW-0378">Hydrolase</keyword>
<dbReference type="KEGG" id="mpl:Mpal_0629"/>
<keyword evidence="2" id="KW-0547">Nucleotide-binding</keyword>
<dbReference type="Proteomes" id="UP000002457">
    <property type="component" value="Chromosome"/>
</dbReference>
<gene>
    <name evidence="2" type="ordered locus">Mpal_0629</name>
</gene>